<name>A0A1E3BPX8_ASPCR</name>
<organism evidence="8 9">
    <name type="scientific">Aspergillus cristatus</name>
    <name type="common">Chinese Fuzhuan brick tea-fermentation fungus</name>
    <name type="synonym">Eurotium cristatum</name>
    <dbReference type="NCBI Taxonomy" id="573508"/>
    <lineage>
        <taxon>Eukaryota</taxon>
        <taxon>Fungi</taxon>
        <taxon>Dikarya</taxon>
        <taxon>Ascomycota</taxon>
        <taxon>Pezizomycotina</taxon>
        <taxon>Eurotiomycetes</taxon>
        <taxon>Eurotiomycetidae</taxon>
        <taxon>Eurotiales</taxon>
        <taxon>Aspergillaceae</taxon>
        <taxon>Aspergillus</taxon>
        <taxon>Aspergillus subgen. Aspergillus</taxon>
    </lineage>
</organism>
<dbReference type="InterPro" id="IPR051294">
    <property type="entry name" value="HORMA_MeioticProgression"/>
</dbReference>
<dbReference type="AlphaFoldDB" id="A0A1E3BPX8"/>
<evidence type="ECO:0000313" key="9">
    <source>
        <dbReference type="Proteomes" id="UP000094569"/>
    </source>
</evidence>
<dbReference type="VEuPathDB" id="FungiDB:SI65_00526"/>
<sequence length="723" mass="81497">MARIKYTGPLSTVQLQRTPVQKQTQAEFEEVSRLKLQECLAVRQQQSMEMVQIMLHVSFGTLFYLREFLPLGSFDDRDLKQTQREQKYSYEEFINGRTRTESPKEIQDLGFGKGKRGQPLKIILRNSDPKADMVLDLLEHGVFDALSKNYLEAIQLTVLVDKDEPQNVLETYTFSFKYTGARGDVNSRLESLSLDPVGCVADMKSAQTARTGLEMIVRRLITLSTFLPTLPNKRNLGIHLFYTEDCPPEYEPPGFAKSTNDTFKYPFNENWQRETQSCGTMDSGCHAVGLNVTSLKWTGPDPEGSEALPKIPPQIEYNDKVQRAADIGLTSEEIPNPMLSRDGSFLEATQDIAERRKLQMMIPASSYPDSDLVPTQPIYTVSATDTGGVNIDHNMRLSQKKALQIEDFSRMQIPGLARETENLANVLIKCQCGWDGEEPEMITCSFCHTRQHLLCYGFENPNDSRIPDSHACYQCLLEPDETQLLREMHTLVLLRRALKIILDEGFPSKTSIFTQKLHCNGQTVVQITDLLRKHKFLQPTPGSKSKGFLQKGLPKFVVPSAEDTRKRMQHEILHPFAKIYHHYVSQDTGSIPGAKLITDDQQMSQGPASSMDDGRAYGQGPQSSNAGGNKSPGHKRRHTQMESHGQVERQDVLRPATSLGNRSDKFGTGMMASDRIRSQPQTPSSRHQSDENRLRRSSRKRRKISNYTRLIDVGAASSGDESS</sequence>
<proteinExistence type="predicted"/>
<keyword evidence="9" id="KW-1185">Reference proteome</keyword>
<keyword evidence="5" id="KW-0469">Meiosis</keyword>
<dbReference type="OrthoDB" id="1928087at2759"/>
<dbReference type="Proteomes" id="UP000094569">
    <property type="component" value="Unassembled WGS sequence"/>
</dbReference>
<dbReference type="GO" id="GO:0005694">
    <property type="term" value="C:chromosome"/>
    <property type="evidence" value="ECO:0007669"/>
    <property type="project" value="UniProtKB-SubCell"/>
</dbReference>
<dbReference type="InterPro" id="IPR003511">
    <property type="entry name" value="HORMA_dom"/>
</dbReference>
<dbReference type="Gene3D" id="3.30.900.10">
    <property type="entry name" value="HORMA domain"/>
    <property type="match status" value="1"/>
</dbReference>
<feature type="domain" description="HORMA" evidence="7">
    <location>
        <begin position="45"/>
        <end position="292"/>
    </location>
</feature>
<dbReference type="GO" id="GO:0007130">
    <property type="term" value="P:synaptonemal complex assembly"/>
    <property type="evidence" value="ECO:0007669"/>
    <property type="project" value="TreeGrafter"/>
</dbReference>
<dbReference type="PROSITE" id="PS50815">
    <property type="entry name" value="HORMA"/>
    <property type="match status" value="1"/>
</dbReference>
<accession>A0A1E3BPX8</accession>
<feature type="compositionally biased region" description="Basic residues" evidence="6">
    <location>
        <begin position="695"/>
        <end position="704"/>
    </location>
</feature>
<comment type="subcellular location">
    <subcellularLocation>
        <location evidence="2">Chromosome</location>
    </subcellularLocation>
    <subcellularLocation>
        <location evidence="1">Nucleus</location>
    </subcellularLocation>
</comment>
<dbReference type="GO" id="GO:0005634">
    <property type="term" value="C:nucleus"/>
    <property type="evidence" value="ECO:0007669"/>
    <property type="project" value="UniProtKB-SubCell"/>
</dbReference>
<dbReference type="SUPFAM" id="SSF56019">
    <property type="entry name" value="The spindle assembly checkpoint protein mad2"/>
    <property type="match status" value="1"/>
</dbReference>
<dbReference type="PANTHER" id="PTHR48225">
    <property type="entry name" value="HORMA DOMAIN-CONTAINING PROTEIN 1"/>
    <property type="match status" value="1"/>
</dbReference>
<feature type="compositionally biased region" description="Basic and acidic residues" evidence="6">
    <location>
        <begin position="639"/>
        <end position="652"/>
    </location>
</feature>
<dbReference type="InterPro" id="IPR013083">
    <property type="entry name" value="Znf_RING/FYVE/PHD"/>
</dbReference>
<dbReference type="InterPro" id="IPR036570">
    <property type="entry name" value="HORMA_dom_sf"/>
</dbReference>
<dbReference type="Pfam" id="PF02301">
    <property type="entry name" value="HORMA"/>
    <property type="match status" value="1"/>
</dbReference>
<dbReference type="PANTHER" id="PTHR48225:SF7">
    <property type="entry name" value="MEIOSIS-SPECIFIC PROTEIN HOP1"/>
    <property type="match status" value="1"/>
</dbReference>
<gene>
    <name evidence="8" type="ORF">SI65_00526</name>
</gene>
<evidence type="ECO:0000256" key="2">
    <source>
        <dbReference type="ARBA" id="ARBA00004286"/>
    </source>
</evidence>
<comment type="caution">
    <text evidence="8">The sequence shown here is derived from an EMBL/GenBank/DDBJ whole genome shotgun (WGS) entry which is preliminary data.</text>
</comment>
<evidence type="ECO:0000256" key="4">
    <source>
        <dbReference type="ARBA" id="ARBA00023242"/>
    </source>
</evidence>
<feature type="region of interest" description="Disordered" evidence="6">
    <location>
        <begin position="600"/>
        <end position="723"/>
    </location>
</feature>
<evidence type="ECO:0000256" key="1">
    <source>
        <dbReference type="ARBA" id="ARBA00004123"/>
    </source>
</evidence>
<dbReference type="EMBL" id="JXNT01000001">
    <property type="protein sequence ID" value="ODM22937.1"/>
    <property type="molecule type" value="Genomic_DNA"/>
</dbReference>
<evidence type="ECO:0000259" key="7">
    <source>
        <dbReference type="PROSITE" id="PS50815"/>
    </source>
</evidence>
<keyword evidence="4" id="KW-0539">Nucleus</keyword>
<evidence type="ECO:0000256" key="5">
    <source>
        <dbReference type="ARBA" id="ARBA00023254"/>
    </source>
</evidence>
<dbReference type="InterPro" id="IPR011011">
    <property type="entry name" value="Znf_FYVE_PHD"/>
</dbReference>
<dbReference type="CDD" id="cd15558">
    <property type="entry name" value="PHD_Hop1p_like"/>
    <property type="match status" value="1"/>
</dbReference>
<evidence type="ECO:0000256" key="3">
    <source>
        <dbReference type="ARBA" id="ARBA00022454"/>
    </source>
</evidence>
<dbReference type="STRING" id="573508.A0A1E3BPX8"/>
<evidence type="ECO:0000313" key="8">
    <source>
        <dbReference type="EMBL" id="ODM22937.1"/>
    </source>
</evidence>
<reference evidence="8 9" key="1">
    <citation type="journal article" date="2016" name="BMC Genomics">
        <title>Comparative genomic and transcriptomic analyses of the Fuzhuan brick tea-fermentation fungus Aspergillus cristatus.</title>
        <authorList>
            <person name="Ge Y."/>
            <person name="Wang Y."/>
            <person name="Liu Y."/>
            <person name="Tan Y."/>
            <person name="Ren X."/>
            <person name="Zhang X."/>
            <person name="Hyde K.D."/>
            <person name="Liu Y."/>
            <person name="Liu Z."/>
        </authorList>
    </citation>
    <scope>NUCLEOTIDE SEQUENCE [LARGE SCALE GENOMIC DNA]</scope>
    <source>
        <strain evidence="8 9">GZAAS20.1005</strain>
    </source>
</reference>
<dbReference type="Gene3D" id="3.30.40.10">
    <property type="entry name" value="Zinc/RING finger domain, C3HC4 (zinc finger)"/>
    <property type="match status" value="1"/>
</dbReference>
<dbReference type="SUPFAM" id="SSF57903">
    <property type="entry name" value="FYVE/PHD zinc finger"/>
    <property type="match status" value="1"/>
</dbReference>
<protein>
    <recommendedName>
        <fullName evidence="7">HORMA domain-containing protein</fullName>
    </recommendedName>
</protein>
<evidence type="ECO:0000256" key="6">
    <source>
        <dbReference type="SAM" id="MobiDB-lite"/>
    </source>
</evidence>
<keyword evidence="3" id="KW-0158">Chromosome</keyword>
<dbReference type="GO" id="GO:0051598">
    <property type="term" value="P:meiotic recombination checkpoint signaling"/>
    <property type="evidence" value="ECO:0007669"/>
    <property type="project" value="TreeGrafter"/>
</dbReference>